<name>A0A9K3ITS3_HELAN</name>
<dbReference type="EMBL" id="MNCJ02000321">
    <property type="protein sequence ID" value="KAF5802961.1"/>
    <property type="molecule type" value="Genomic_DNA"/>
</dbReference>
<proteinExistence type="predicted"/>
<gene>
    <name evidence="1" type="ORF">HanXRQr2_Chr06g0265711</name>
</gene>
<evidence type="ECO:0000313" key="2">
    <source>
        <dbReference type="Proteomes" id="UP000215914"/>
    </source>
</evidence>
<sequence length="60" mass="6619">MRKMVRNQYLAQEETSLAQPCVSLGAIQMLVSQGRNLVPGGRNLALTADSHAKIQDFTLF</sequence>
<organism evidence="1 2">
    <name type="scientific">Helianthus annuus</name>
    <name type="common">Common sunflower</name>
    <dbReference type="NCBI Taxonomy" id="4232"/>
    <lineage>
        <taxon>Eukaryota</taxon>
        <taxon>Viridiplantae</taxon>
        <taxon>Streptophyta</taxon>
        <taxon>Embryophyta</taxon>
        <taxon>Tracheophyta</taxon>
        <taxon>Spermatophyta</taxon>
        <taxon>Magnoliopsida</taxon>
        <taxon>eudicotyledons</taxon>
        <taxon>Gunneridae</taxon>
        <taxon>Pentapetalae</taxon>
        <taxon>asterids</taxon>
        <taxon>campanulids</taxon>
        <taxon>Asterales</taxon>
        <taxon>Asteraceae</taxon>
        <taxon>Asteroideae</taxon>
        <taxon>Heliantheae alliance</taxon>
        <taxon>Heliantheae</taxon>
        <taxon>Helianthus</taxon>
    </lineage>
</organism>
<accession>A0A9K3ITS3</accession>
<dbReference type="AlphaFoldDB" id="A0A9K3ITS3"/>
<dbReference type="Proteomes" id="UP000215914">
    <property type="component" value="Unassembled WGS sequence"/>
</dbReference>
<comment type="caution">
    <text evidence="1">The sequence shown here is derived from an EMBL/GenBank/DDBJ whole genome shotgun (WGS) entry which is preliminary data.</text>
</comment>
<evidence type="ECO:0000313" key="1">
    <source>
        <dbReference type="EMBL" id="KAF5802961.1"/>
    </source>
</evidence>
<protein>
    <submittedName>
        <fullName evidence="1">Uncharacterized protein</fullName>
    </submittedName>
</protein>
<reference evidence="1" key="2">
    <citation type="submission" date="2020-06" db="EMBL/GenBank/DDBJ databases">
        <title>Helianthus annuus Genome sequencing and assembly Release 2.</title>
        <authorList>
            <person name="Gouzy J."/>
            <person name="Langlade N."/>
            <person name="Munos S."/>
        </authorList>
    </citation>
    <scope>NUCLEOTIDE SEQUENCE</scope>
    <source>
        <tissue evidence="1">Leaves</tissue>
    </source>
</reference>
<keyword evidence="2" id="KW-1185">Reference proteome</keyword>
<reference evidence="1" key="1">
    <citation type="journal article" date="2017" name="Nature">
        <title>The sunflower genome provides insights into oil metabolism, flowering and Asterid evolution.</title>
        <authorList>
            <person name="Badouin H."/>
            <person name="Gouzy J."/>
            <person name="Grassa C.J."/>
            <person name="Murat F."/>
            <person name="Staton S.E."/>
            <person name="Cottret L."/>
            <person name="Lelandais-Briere C."/>
            <person name="Owens G.L."/>
            <person name="Carrere S."/>
            <person name="Mayjonade B."/>
            <person name="Legrand L."/>
            <person name="Gill N."/>
            <person name="Kane N.C."/>
            <person name="Bowers J.E."/>
            <person name="Hubner S."/>
            <person name="Bellec A."/>
            <person name="Berard A."/>
            <person name="Berges H."/>
            <person name="Blanchet N."/>
            <person name="Boniface M.C."/>
            <person name="Brunel D."/>
            <person name="Catrice O."/>
            <person name="Chaidir N."/>
            <person name="Claudel C."/>
            <person name="Donnadieu C."/>
            <person name="Faraut T."/>
            <person name="Fievet G."/>
            <person name="Helmstetter N."/>
            <person name="King M."/>
            <person name="Knapp S.J."/>
            <person name="Lai Z."/>
            <person name="Le Paslier M.C."/>
            <person name="Lippi Y."/>
            <person name="Lorenzon L."/>
            <person name="Mandel J.R."/>
            <person name="Marage G."/>
            <person name="Marchand G."/>
            <person name="Marquand E."/>
            <person name="Bret-Mestries E."/>
            <person name="Morien E."/>
            <person name="Nambeesan S."/>
            <person name="Nguyen T."/>
            <person name="Pegot-Espagnet P."/>
            <person name="Pouilly N."/>
            <person name="Raftis F."/>
            <person name="Sallet E."/>
            <person name="Schiex T."/>
            <person name="Thomas J."/>
            <person name="Vandecasteele C."/>
            <person name="Vares D."/>
            <person name="Vear F."/>
            <person name="Vautrin S."/>
            <person name="Crespi M."/>
            <person name="Mangin B."/>
            <person name="Burke J.M."/>
            <person name="Salse J."/>
            <person name="Munos S."/>
            <person name="Vincourt P."/>
            <person name="Rieseberg L.H."/>
            <person name="Langlade N.B."/>
        </authorList>
    </citation>
    <scope>NUCLEOTIDE SEQUENCE</scope>
    <source>
        <tissue evidence="1">Leaves</tissue>
    </source>
</reference>
<dbReference type="Gramene" id="mRNA:HanXRQr2_Chr06g0265711">
    <property type="protein sequence ID" value="CDS:HanXRQr2_Chr06g0265711.1"/>
    <property type="gene ID" value="HanXRQr2_Chr06g0265711"/>
</dbReference>